<protein>
    <submittedName>
        <fullName evidence="2">Uncharacterized protein</fullName>
    </submittedName>
</protein>
<evidence type="ECO:0000313" key="2">
    <source>
        <dbReference type="EMBL" id="KIW69947.1"/>
    </source>
</evidence>
<sequence>MDTRPQNRQQQDERGDRRNLPPRPHRQYQQDLRQSVQPSRSSGPGITRHDHDRDRYLSEAEAERQRRLASPSDQQSADRDDAAASYPYQQGPPHNIVQKGQVEWEYRQGGEGQQDAAFNWTSTSPRNRSGNVNSFAPRSRQRQGYGSQDSGLEETDRNPAFSRSGGDKDQDPSERRSRSIPRSSRDSKTASNDATGSKNKKTPRAKRLLEWAREWKNGGNSKRRDSDNGAGGSGIAT</sequence>
<reference evidence="2 3" key="1">
    <citation type="submission" date="2015-01" db="EMBL/GenBank/DDBJ databases">
        <title>The Genome Sequence of Capronia semiimmersa CBS27337.</title>
        <authorList>
            <consortium name="The Broad Institute Genomics Platform"/>
            <person name="Cuomo C."/>
            <person name="de Hoog S."/>
            <person name="Gorbushina A."/>
            <person name="Stielow B."/>
            <person name="Teixiera M."/>
            <person name="Abouelleil A."/>
            <person name="Chapman S.B."/>
            <person name="Priest M."/>
            <person name="Young S.K."/>
            <person name="Wortman J."/>
            <person name="Nusbaum C."/>
            <person name="Birren B."/>
        </authorList>
    </citation>
    <scope>NUCLEOTIDE SEQUENCE [LARGE SCALE GENOMIC DNA]</scope>
    <source>
        <strain evidence="2 3">CBS 27337</strain>
    </source>
</reference>
<feature type="region of interest" description="Disordered" evidence="1">
    <location>
        <begin position="1"/>
        <end position="237"/>
    </location>
</feature>
<feature type="compositionally biased region" description="Basic and acidic residues" evidence="1">
    <location>
        <begin position="47"/>
        <end position="66"/>
    </location>
</feature>
<proteinExistence type="predicted"/>
<feature type="compositionally biased region" description="Polar residues" evidence="1">
    <location>
        <begin position="119"/>
        <end position="150"/>
    </location>
</feature>
<dbReference type="AlphaFoldDB" id="A0A0D2E6K3"/>
<organism evidence="2 3">
    <name type="scientific">Phialophora macrospora</name>
    <dbReference type="NCBI Taxonomy" id="1851006"/>
    <lineage>
        <taxon>Eukaryota</taxon>
        <taxon>Fungi</taxon>
        <taxon>Dikarya</taxon>
        <taxon>Ascomycota</taxon>
        <taxon>Pezizomycotina</taxon>
        <taxon>Eurotiomycetes</taxon>
        <taxon>Chaetothyriomycetidae</taxon>
        <taxon>Chaetothyriales</taxon>
        <taxon>Herpotrichiellaceae</taxon>
        <taxon>Phialophora</taxon>
    </lineage>
</organism>
<feature type="compositionally biased region" description="Basic and acidic residues" evidence="1">
    <location>
        <begin position="165"/>
        <end position="188"/>
    </location>
</feature>
<name>A0A0D2E6K3_9EURO</name>
<dbReference type="HOGENOM" id="CLU_1170521_0_0_1"/>
<evidence type="ECO:0000313" key="3">
    <source>
        <dbReference type="Proteomes" id="UP000054266"/>
    </source>
</evidence>
<feature type="compositionally biased region" description="Basic and acidic residues" evidence="1">
    <location>
        <begin position="1"/>
        <end position="19"/>
    </location>
</feature>
<accession>A0A0D2E6K3</accession>
<feature type="compositionally biased region" description="Polar residues" evidence="1">
    <location>
        <begin position="27"/>
        <end position="44"/>
    </location>
</feature>
<evidence type="ECO:0000256" key="1">
    <source>
        <dbReference type="SAM" id="MobiDB-lite"/>
    </source>
</evidence>
<keyword evidence="3" id="KW-1185">Reference proteome</keyword>
<gene>
    <name evidence="2" type="ORF">PV04_02259</name>
</gene>
<dbReference type="Proteomes" id="UP000054266">
    <property type="component" value="Unassembled WGS sequence"/>
</dbReference>
<dbReference type="EMBL" id="KN846957">
    <property type="protein sequence ID" value="KIW69947.1"/>
    <property type="molecule type" value="Genomic_DNA"/>
</dbReference>
<feature type="compositionally biased region" description="Basic and acidic residues" evidence="1">
    <location>
        <begin position="207"/>
        <end position="227"/>
    </location>
</feature>